<dbReference type="InParanoid" id="G3Q4J7"/>
<protein>
    <submittedName>
        <fullName evidence="2">Uncharacterized protein</fullName>
    </submittedName>
</protein>
<feature type="region of interest" description="Disordered" evidence="1">
    <location>
        <begin position="1"/>
        <end position="22"/>
    </location>
</feature>
<accession>G3Q4J7</accession>
<dbReference type="eggNOG" id="ENOG502S852">
    <property type="taxonomic scope" value="Eukaryota"/>
</dbReference>
<dbReference type="AlphaFoldDB" id="G3Q4J7"/>
<name>G3Q4J7_GASAC</name>
<evidence type="ECO:0000256" key="1">
    <source>
        <dbReference type="SAM" id="MobiDB-lite"/>
    </source>
</evidence>
<feature type="region of interest" description="Disordered" evidence="1">
    <location>
        <begin position="135"/>
        <end position="163"/>
    </location>
</feature>
<dbReference type="Bgee" id="ENSGACG00000018759">
    <property type="expression patterns" value="Expressed in pharyngeal gill and 5 other cell types or tissues"/>
</dbReference>
<dbReference type="Ensembl" id="ENSGACT00000024850.1">
    <property type="protein sequence ID" value="ENSGACP00000024801.1"/>
    <property type="gene ID" value="ENSGACG00000018759.1"/>
</dbReference>
<reference evidence="2" key="1">
    <citation type="submission" date="2006-01" db="EMBL/GenBank/DDBJ databases">
        <authorList>
            <person name="Lindblad-Toh K."/>
            <person name="Mauceli E."/>
            <person name="Grabherr M."/>
            <person name="Chang J.L."/>
            <person name="Lander E.S."/>
        </authorList>
    </citation>
    <scope>NUCLEOTIDE SEQUENCE [LARGE SCALE GENOMIC DNA]</scope>
</reference>
<reference evidence="2" key="2">
    <citation type="submission" date="2024-04" db="UniProtKB">
        <authorList>
            <consortium name="Ensembl"/>
        </authorList>
    </citation>
    <scope>IDENTIFICATION</scope>
</reference>
<sequence length="211" mass="22730">MPAVSADQKVEEPSPEGLKRSHLNHQVLEEFAQNMSENIMESFKSQTETLDRRASGFNQSQETLAEELAEAVIQVALQEVFSALNIADHVEASQPWSPVLGSLDYPDAPPTTPLLPELERSRCSFARKLKGGLAKVYLPSPPPPTPKDGEDPDPAPGAAAAAADSRVEFMEHLTRSLPADDLTRDCLEAGSPRGAEVEAFAEALSCDIIGL</sequence>
<evidence type="ECO:0000313" key="2">
    <source>
        <dbReference type="Ensembl" id="ENSGACP00000024801.1"/>
    </source>
</evidence>
<proteinExistence type="predicted"/>
<dbReference type="OMA" id="IMEGAFR"/>
<organism evidence="2">
    <name type="scientific">Gasterosteus aculeatus</name>
    <name type="common">Three-spined stickleback</name>
    <dbReference type="NCBI Taxonomy" id="69293"/>
    <lineage>
        <taxon>Eukaryota</taxon>
        <taxon>Metazoa</taxon>
        <taxon>Chordata</taxon>
        <taxon>Craniata</taxon>
        <taxon>Vertebrata</taxon>
        <taxon>Euteleostomi</taxon>
        <taxon>Actinopterygii</taxon>
        <taxon>Neopterygii</taxon>
        <taxon>Teleostei</taxon>
        <taxon>Neoteleostei</taxon>
        <taxon>Acanthomorphata</taxon>
        <taxon>Eupercaria</taxon>
        <taxon>Perciformes</taxon>
        <taxon>Cottioidei</taxon>
        <taxon>Gasterosteales</taxon>
        <taxon>Gasterosteidae</taxon>
        <taxon>Gasterosteus</taxon>
    </lineage>
</organism>